<evidence type="ECO:0000256" key="1">
    <source>
        <dbReference type="SAM" id="SignalP"/>
    </source>
</evidence>
<dbReference type="Proteomes" id="UP000295304">
    <property type="component" value="Unassembled WGS sequence"/>
</dbReference>
<comment type="caution">
    <text evidence="2">The sequence shown here is derived from an EMBL/GenBank/DDBJ whole genome shotgun (WGS) entry which is preliminary data.</text>
</comment>
<protein>
    <recommendedName>
        <fullName evidence="4">Lipoprotein</fullName>
    </recommendedName>
</protein>
<evidence type="ECO:0008006" key="4">
    <source>
        <dbReference type="Google" id="ProtNLM"/>
    </source>
</evidence>
<name>A0A4R3JAS7_9PROT</name>
<dbReference type="EMBL" id="SLZW01000004">
    <property type="protein sequence ID" value="TCS62978.1"/>
    <property type="molecule type" value="Genomic_DNA"/>
</dbReference>
<evidence type="ECO:0000313" key="2">
    <source>
        <dbReference type="EMBL" id="TCS62978.1"/>
    </source>
</evidence>
<reference evidence="2 3" key="1">
    <citation type="submission" date="2019-03" db="EMBL/GenBank/DDBJ databases">
        <title>Genomic Encyclopedia of Type Strains, Phase IV (KMG-IV): sequencing the most valuable type-strain genomes for metagenomic binning, comparative biology and taxonomic classification.</title>
        <authorList>
            <person name="Goeker M."/>
        </authorList>
    </citation>
    <scope>NUCLEOTIDE SEQUENCE [LARGE SCALE GENOMIC DNA]</scope>
    <source>
        <strain evidence="2 3">DSM 101688</strain>
    </source>
</reference>
<sequence length="197" mass="21488">MRMLSDRRIRLAAALFALTALPMATISPAFAAQTVEKAIAAEKNPPGDIPDSQVFIDYTAPGGARLRVPEGWARSDAPDGASFVDKFDGVVLSVQPAAHPLSLKEANEIMVPRLKKEARAVKVAAVRVVHLPAGNAVRIVYSSNSEPNLVTGKQIRLENERFLFFKSGKLATLTLYAPFGADNVDQWRLMSSSFRWP</sequence>
<evidence type="ECO:0000313" key="3">
    <source>
        <dbReference type="Proteomes" id="UP000295304"/>
    </source>
</evidence>
<dbReference type="RefSeq" id="WP_207893135.1">
    <property type="nucleotide sequence ID" value="NZ_CP119676.1"/>
</dbReference>
<keyword evidence="1" id="KW-0732">Signal</keyword>
<dbReference type="AlphaFoldDB" id="A0A4R3JAS7"/>
<organism evidence="2 3">
    <name type="scientific">Varunaivibrio sulfuroxidans</name>
    <dbReference type="NCBI Taxonomy" id="1773489"/>
    <lineage>
        <taxon>Bacteria</taxon>
        <taxon>Pseudomonadati</taxon>
        <taxon>Pseudomonadota</taxon>
        <taxon>Alphaproteobacteria</taxon>
        <taxon>Rhodospirillales</taxon>
        <taxon>Magnetovibrionaceae</taxon>
        <taxon>Varunaivibrio</taxon>
    </lineage>
</organism>
<proteinExistence type="predicted"/>
<accession>A0A4R3JAS7</accession>
<keyword evidence="3" id="KW-1185">Reference proteome</keyword>
<feature type="signal peptide" evidence="1">
    <location>
        <begin position="1"/>
        <end position="31"/>
    </location>
</feature>
<gene>
    <name evidence="2" type="ORF">EDD55_10469</name>
</gene>
<feature type="chain" id="PRO_5021034027" description="Lipoprotein" evidence="1">
    <location>
        <begin position="32"/>
        <end position="197"/>
    </location>
</feature>